<evidence type="ECO:0000313" key="1">
    <source>
        <dbReference type="EMBL" id="CDI82949.1"/>
    </source>
</evidence>
<reference evidence="1" key="1">
    <citation type="submission" date="2013-10" db="EMBL/GenBank/DDBJ databases">
        <title>Genomic analysis of the causative agents of coccidiosis in chickens.</title>
        <authorList>
            <person name="Reid A.J."/>
            <person name="Blake D."/>
            <person name="Billington K."/>
            <person name="Browne H."/>
            <person name="Dunn M."/>
            <person name="Hung S."/>
            <person name="Kawahara F."/>
            <person name="Miranda-Saavedra D."/>
            <person name="Mourier T."/>
            <person name="Nagra H."/>
            <person name="Otto T.D."/>
            <person name="Rawlings N."/>
            <person name="Sanchez A."/>
            <person name="Sanders M."/>
            <person name="Subramaniam C."/>
            <person name="Tay Y."/>
            <person name="Dear P."/>
            <person name="Doerig C."/>
            <person name="Gruber A."/>
            <person name="Parkinson J."/>
            <person name="Shirley M."/>
            <person name="Wan K.L."/>
            <person name="Berriman M."/>
            <person name="Tomley F."/>
            <person name="Pain A."/>
        </authorList>
    </citation>
    <scope>NUCLEOTIDE SEQUENCE [LARGE SCALE GENOMIC DNA]</scope>
    <source>
        <strain evidence="1">Houghton</strain>
    </source>
</reference>
<keyword evidence="2" id="KW-1185">Reference proteome</keyword>
<dbReference type="EMBL" id="HG672966">
    <property type="protein sequence ID" value="CDI82949.1"/>
    <property type="molecule type" value="Genomic_DNA"/>
</dbReference>
<dbReference type="VEuPathDB" id="ToxoDB:EAH_00068000"/>
<dbReference type="Proteomes" id="UP000018050">
    <property type="component" value="Unassembled WGS sequence"/>
</dbReference>
<dbReference type="AlphaFoldDB" id="U6GWL0"/>
<protein>
    <submittedName>
        <fullName evidence="1">Uncharacterized protein</fullName>
    </submittedName>
</protein>
<organism evidence="1 2">
    <name type="scientific">Eimeria acervulina</name>
    <name type="common">Coccidian parasite</name>
    <dbReference type="NCBI Taxonomy" id="5801"/>
    <lineage>
        <taxon>Eukaryota</taxon>
        <taxon>Sar</taxon>
        <taxon>Alveolata</taxon>
        <taxon>Apicomplexa</taxon>
        <taxon>Conoidasida</taxon>
        <taxon>Coccidia</taxon>
        <taxon>Eucoccidiorida</taxon>
        <taxon>Eimeriorina</taxon>
        <taxon>Eimeriidae</taxon>
        <taxon>Eimeria</taxon>
    </lineage>
</organism>
<gene>
    <name evidence="1" type="ORF">EAH_00068000</name>
</gene>
<accession>U6GWL0</accession>
<dbReference type="RefSeq" id="XP_013247828.1">
    <property type="nucleotide sequence ID" value="XM_013392374.1"/>
</dbReference>
<dbReference type="GeneID" id="25274870"/>
<proteinExistence type="predicted"/>
<sequence>MRRIGVLHTALDLAAAALWIAWGMGEAEWGGYLVVRLRKRCAGVGGRKEAKRYVGSWLGGFEWPIFVGVDAFGYGKTGS</sequence>
<evidence type="ECO:0000313" key="2">
    <source>
        <dbReference type="Proteomes" id="UP000018050"/>
    </source>
</evidence>
<name>U6GWL0_EIMAC</name>
<reference evidence="1" key="2">
    <citation type="submission" date="2013-10" db="EMBL/GenBank/DDBJ databases">
        <authorList>
            <person name="Aslett M."/>
        </authorList>
    </citation>
    <scope>NUCLEOTIDE SEQUENCE [LARGE SCALE GENOMIC DNA]</scope>
    <source>
        <strain evidence="1">Houghton</strain>
    </source>
</reference>